<dbReference type="OrthoDB" id="539345at2759"/>
<sequence length="250" mass="26341">MDVHQSSLESLARLAWSDDEVREAVAAGGGIRGIVDALNAPGSDDGVACNACLALMSLVRGESEVCQSNQWHIAKAGAVEAVAAAMRRFRGSVMVQLSVLLAFIPLALENAMMQAHITQEALRDIVIALDLHPGEVDIQTKGLVLLGVLIQALVGARPAAGDDAVHDAIRQRELEEGVPSRVVGALAAYGGDSDDVLWAALFVLAVLIRDNSAVFGAAAVAVARAGGLQWGGWVSRTEPAWMHKIERRSL</sequence>
<dbReference type="InterPro" id="IPR016024">
    <property type="entry name" value="ARM-type_fold"/>
</dbReference>
<dbReference type="RefSeq" id="XP_013891526.1">
    <property type="nucleotide sequence ID" value="XM_014036072.1"/>
</dbReference>
<protein>
    <submittedName>
        <fullName evidence="1">Uncharacterized protein</fullName>
    </submittedName>
</protein>
<evidence type="ECO:0000313" key="2">
    <source>
        <dbReference type="Proteomes" id="UP000054498"/>
    </source>
</evidence>
<dbReference type="GeneID" id="25733121"/>
<dbReference type="Proteomes" id="UP000054498">
    <property type="component" value="Unassembled WGS sequence"/>
</dbReference>
<keyword evidence="2" id="KW-1185">Reference proteome</keyword>
<dbReference type="KEGG" id="mng:MNEG_15458"/>
<dbReference type="InterPro" id="IPR011989">
    <property type="entry name" value="ARM-like"/>
</dbReference>
<dbReference type="SUPFAM" id="SSF48371">
    <property type="entry name" value="ARM repeat"/>
    <property type="match status" value="1"/>
</dbReference>
<dbReference type="Gene3D" id="1.25.10.10">
    <property type="entry name" value="Leucine-rich Repeat Variant"/>
    <property type="match status" value="1"/>
</dbReference>
<proteinExistence type="predicted"/>
<organism evidence="1 2">
    <name type="scientific">Monoraphidium neglectum</name>
    <dbReference type="NCBI Taxonomy" id="145388"/>
    <lineage>
        <taxon>Eukaryota</taxon>
        <taxon>Viridiplantae</taxon>
        <taxon>Chlorophyta</taxon>
        <taxon>core chlorophytes</taxon>
        <taxon>Chlorophyceae</taxon>
        <taxon>CS clade</taxon>
        <taxon>Sphaeropleales</taxon>
        <taxon>Selenastraceae</taxon>
        <taxon>Monoraphidium</taxon>
    </lineage>
</organism>
<gene>
    <name evidence="1" type="ORF">MNEG_15458</name>
</gene>
<name>A0A0D2LRG8_9CHLO</name>
<reference evidence="1 2" key="1">
    <citation type="journal article" date="2013" name="BMC Genomics">
        <title>Reconstruction of the lipid metabolism for the microalga Monoraphidium neglectum from its genome sequence reveals characteristics suitable for biofuel production.</title>
        <authorList>
            <person name="Bogen C."/>
            <person name="Al-Dilaimi A."/>
            <person name="Albersmeier A."/>
            <person name="Wichmann J."/>
            <person name="Grundmann M."/>
            <person name="Rupp O."/>
            <person name="Lauersen K.J."/>
            <person name="Blifernez-Klassen O."/>
            <person name="Kalinowski J."/>
            <person name="Goesmann A."/>
            <person name="Mussgnug J.H."/>
            <person name="Kruse O."/>
        </authorList>
    </citation>
    <scope>NUCLEOTIDE SEQUENCE [LARGE SCALE GENOMIC DNA]</scope>
    <source>
        <strain evidence="1 2">SAG 48.87</strain>
    </source>
</reference>
<dbReference type="EMBL" id="KK105560">
    <property type="protein sequence ID" value="KIY92506.1"/>
    <property type="molecule type" value="Genomic_DNA"/>
</dbReference>
<accession>A0A0D2LRG8</accession>
<dbReference type="AlphaFoldDB" id="A0A0D2LRG8"/>
<evidence type="ECO:0000313" key="1">
    <source>
        <dbReference type="EMBL" id="KIY92506.1"/>
    </source>
</evidence>
<dbReference type="STRING" id="145388.A0A0D2LRG8"/>